<dbReference type="AlphaFoldDB" id="A0ABD2CE00"/>
<reference evidence="11 12" key="1">
    <citation type="journal article" date="2024" name="Ann. Entomol. Soc. Am.">
        <title>Genomic analyses of the southern and eastern yellowjacket wasps (Hymenoptera: Vespidae) reveal evolutionary signatures of social life.</title>
        <authorList>
            <person name="Catto M.A."/>
            <person name="Caine P.B."/>
            <person name="Orr S.E."/>
            <person name="Hunt B.G."/>
            <person name="Goodisman M.A.D."/>
        </authorList>
    </citation>
    <scope>NUCLEOTIDE SEQUENCE [LARGE SCALE GENOMIC DNA]</scope>
    <source>
        <strain evidence="11">232</strain>
        <tissue evidence="11">Head and thorax</tissue>
    </source>
</reference>
<keyword evidence="3" id="KW-0716">Sensory transduction</keyword>
<dbReference type="Pfam" id="PF02949">
    <property type="entry name" value="7tm_6"/>
    <property type="match status" value="2"/>
</dbReference>
<dbReference type="InterPro" id="IPR004117">
    <property type="entry name" value="7tm6_olfct_rcpt"/>
</dbReference>
<evidence type="ECO:0000313" key="12">
    <source>
        <dbReference type="Proteomes" id="UP001607303"/>
    </source>
</evidence>
<accession>A0ABD2CE00</accession>
<evidence type="ECO:0000256" key="7">
    <source>
        <dbReference type="ARBA" id="ARBA00023136"/>
    </source>
</evidence>
<name>A0ABD2CE00_VESMC</name>
<dbReference type="EMBL" id="JAYRBN010000056">
    <property type="protein sequence ID" value="KAL2743035.1"/>
    <property type="molecule type" value="Genomic_DNA"/>
</dbReference>
<dbReference type="GO" id="GO:0007165">
    <property type="term" value="P:signal transduction"/>
    <property type="evidence" value="ECO:0007669"/>
    <property type="project" value="UniProtKB-KW"/>
</dbReference>
<feature type="transmembrane region" description="Helical" evidence="10">
    <location>
        <begin position="39"/>
        <end position="59"/>
    </location>
</feature>
<feature type="transmembrane region" description="Helical" evidence="10">
    <location>
        <begin position="654"/>
        <end position="674"/>
    </location>
</feature>
<keyword evidence="9" id="KW-0807">Transducer</keyword>
<dbReference type="Proteomes" id="UP001607303">
    <property type="component" value="Unassembled WGS sequence"/>
</dbReference>
<dbReference type="PANTHER" id="PTHR21137:SF35">
    <property type="entry name" value="ODORANT RECEPTOR 19A-RELATED"/>
    <property type="match status" value="1"/>
</dbReference>
<feature type="transmembrane region" description="Helical" evidence="10">
    <location>
        <begin position="399"/>
        <end position="419"/>
    </location>
</feature>
<organism evidence="11 12">
    <name type="scientific">Vespula maculifrons</name>
    <name type="common">Eastern yellow jacket</name>
    <name type="synonym">Wasp</name>
    <dbReference type="NCBI Taxonomy" id="7453"/>
    <lineage>
        <taxon>Eukaryota</taxon>
        <taxon>Metazoa</taxon>
        <taxon>Ecdysozoa</taxon>
        <taxon>Arthropoda</taxon>
        <taxon>Hexapoda</taxon>
        <taxon>Insecta</taxon>
        <taxon>Pterygota</taxon>
        <taxon>Neoptera</taxon>
        <taxon>Endopterygota</taxon>
        <taxon>Hymenoptera</taxon>
        <taxon>Apocrita</taxon>
        <taxon>Aculeata</taxon>
        <taxon>Vespoidea</taxon>
        <taxon>Vespidae</taxon>
        <taxon>Vespinae</taxon>
        <taxon>Vespula</taxon>
    </lineage>
</organism>
<evidence type="ECO:0000256" key="6">
    <source>
        <dbReference type="ARBA" id="ARBA00022989"/>
    </source>
</evidence>
<feature type="transmembrane region" description="Helical" evidence="10">
    <location>
        <begin position="194"/>
        <end position="214"/>
    </location>
</feature>
<feature type="transmembrane region" description="Helical" evidence="10">
    <location>
        <begin position="294"/>
        <end position="314"/>
    </location>
</feature>
<evidence type="ECO:0000256" key="9">
    <source>
        <dbReference type="ARBA" id="ARBA00023224"/>
    </source>
</evidence>
<feature type="transmembrane region" description="Helical" evidence="10">
    <location>
        <begin position="621"/>
        <end position="642"/>
    </location>
</feature>
<dbReference type="GO" id="GO:0005886">
    <property type="term" value="C:plasma membrane"/>
    <property type="evidence" value="ECO:0007669"/>
    <property type="project" value="UniProtKB-SubCell"/>
</dbReference>
<feature type="transmembrane region" description="Helical" evidence="10">
    <location>
        <begin position="548"/>
        <end position="573"/>
    </location>
</feature>
<evidence type="ECO:0000313" key="11">
    <source>
        <dbReference type="EMBL" id="KAL2743035.1"/>
    </source>
</evidence>
<comment type="caution">
    <text evidence="11">The sequence shown here is derived from an EMBL/GenBank/DDBJ whole genome shotgun (WGS) entry which is preliminary data.</text>
</comment>
<keyword evidence="4 10" id="KW-0812">Transmembrane</keyword>
<keyword evidence="8" id="KW-0675">Receptor</keyword>
<comment type="subcellular location">
    <subcellularLocation>
        <location evidence="1">Cell membrane</location>
        <topology evidence="1">Multi-pass membrane protein</topology>
    </subcellularLocation>
</comment>
<feature type="transmembrane region" description="Helical" evidence="10">
    <location>
        <begin position="71"/>
        <end position="91"/>
    </location>
</feature>
<evidence type="ECO:0000256" key="2">
    <source>
        <dbReference type="ARBA" id="ARBA00022475"/>
    </source>
</evidence>
<evidence type="ECO:0000256" key="5">
    <source>
        <dbReference type="ARBA" id="ARBA00022725"/>
    </source>
</evidence>
<evidence type="ECO:0000256" key="1">
    <source>
        <dbReference type="ARBA" id="ARBA00004651"/>
    </source>
</evidence>
<protein>
    <submittedName>
        <fullName evidence="11">Odorant receptor 22c-like</fullName>
    </submittedName>
</protein>
<evidence type="ECO:0000256" key="3">
    <source>
        <dbReference type="ARBA" id="ARBA00022606"/>
    </source>
</evidence>
<proteinExistence type="predicted"/>
<keyword evidence="12" id="KW-1185">Reference proteome</keyword>
<feature type="transmembrane region" description="Helical" evidence="10">
    <location>
        <begin position="492"/>
        <end position="514"/>
    </location>
</feature>
<feature type="transmembrane region" description="Helical" evidence="10">
    <location>
        <begin position="261"/>
        <end position="282"/>
    </location>
</feature>
<dbReference type="PANTHER" id="PTHR21137">
    <property type="entry name" value="ODORANT RECEPTOR"/>
    <property type="match status" value="1"/>
</dbReference>
<evidence type="ECO:0000256" key="4">
    <source>
        <dbReference type="ARBA" id="ARBA00022692"/>
    </source>
</evidence>
<feature type="transmembrane region" description="Helical" evidence="10">
    <location>
        <begin position="431"/>
        <end position="451"/>
    </location>
</feature>
<feature type="transmembrane region" description="Helical" evidence="10">
    <location>
        <begin position="132"/>
        <end position="154"/>
    </location>
</feature>
<gene>
    <name evidence="11" type="ORF">V1477_008524</name>
</gene>
<sequence>MTEQLTIYRQYASFIKRILFYAGLWPAENKESSYFYRHIPILIILSGIFMSFGTLRFCLENLDNIKVLTKGLSPLGSFLLVAVKALMFFLYQEQLRELNLNLELMFEEILEKVYYQPVIFSLLNLFKRPAYIFYYLIIMTIILLTCTPFLLICYQVIENINPKHYVLPYPTIFPWIDGSLGIRYQVQFLFEIQMGWFIVFVTSGVDSAYGFYIFQMIGILRVMSLECEKLGKSSKEHDIILRNCIRRQILLLRCRDIIQSIYGPVVLNLMLTSVVILCALIFQLLQTEITLGKAVVALLYGIVKMTQAFSYSWYGSILTTESEAFRRSVYCSEWYLNGNIELMKGVLLTLIQKPIVLSACHFFYISLDLFVKCFIKRIMLCAGLWPVENTESSYFYRHLPILIVLSGTFMFFGTLKFCLENLDNIKVLTKGLSPLGSFLLVAVKALMFFLYREQLRELNFNLESMFEEMLEKAHYRPVVLSLLNLFKRPAYIVYYLTMFVILLYIFRPILLIVYQIIKNISPKHYVLPYPATFSWIDGTPNIVYQAQFLFEIIFGWFVVSVTSGVDTIYGFYIFQMSGILRAMCFECEELGKSSKELDVILRNCIKRQILLLRCRDIIQNVYGPVVLCLIVSSVIVLCALIFQMFQTEISIGKTVLFLIYGIMKMTQAFMYSWYGSILAVESEAFRRSVYCCGWYQDGDIERMKDVLFMLVQKPIVLTACQLFSISLDLFVKILNTSLSYYFLLQTFDENNDES</sequence>
<keyword evidence="6 10" id="KW-1133">Transmembrane helix</keyword>
<keyword evidence="5" id="KW-0552">Olfaction</keyword>
<keyword evidence="7 10" id="KW-0472">Membrane</keyword>
<dbReference type="GO" id="GO:0007608">
    <property type="term" value="P:sensory perception of smell"/>
    <property type="evidence" value="ECO:0007669"/>
    <property type="project" value="UniProtKB-KW"/>
</dbReference>
<evidence type="ECO:0000256" key="8">
    <source>
        <dbReference type="ARBA" id="ARBA00023170"/>
    </source>
</evidence>
<keyword evidence="2" id="KW-1003">Cell membrane</keyword>
<evidence type="ECO:0000256" key="10">
    <source>
        <dbReference type="SAM" id="Phobius"/>
    </source>
</evidence>